<dbReference type="Proteomes" id="UP000037088">
    <property type="component" value="Unassembled WGS sequence"/>
</dbReference>
<dbReference type="GO" id="GO:0006631">
    <property type="term" value="P:fatty acid metabolic process"/>
    <property type="evidence" value="ECO:0007669"/>
    <property type="project" value="TreeGrafter"/>
</dbReference>
<accession>A0A0L7TGQ9</accession>
<dbReference type="STRING" id="1560201.NG42_04485"/>
<dbReference type="EMBL" id="JRXE01000005">
    <property type="protein sequence ID" value="KOC91510.1"/>
    <property type="molecule type" value="Genomic_DNA"/>
</dbReference>
<dbReference type="InterPro" id="IPR000873">
    <property type="entry name" value="AMP-dep_synth/lig_dom"/>
</dbReference>
<dbReference type="EMBL" id="JRXF01000005">
    <property type="protein sequence ID" value="KOC94539.1"/>
    <property type="molecule type" value="Genomic_DNA"/>
</dbReference>
<dbReference type="PANTHER" id="PTHR43201">
    <property type="entry name" value="ACYL-COA SYNTHETASE"/>
    <property type="match status" value="1"/>
</dbReference>
<evidence type="ECO:0000313" key="7">
    <source>
        <dbReference type="Proteomes" id="UP000037088"/>
    </source>
</evidence>
<evidence type="ECO:0000313" key="4">
    <source>
        <dbReference type="EMBL" id="KOC91510.1"/>
    </source>
</evidence>
<dbReference type="AlphaFoldDB" id="A0A0L7TGQ9"/>
<evidence type="ECO:0000259" key="3">
    <source>
        <dbReference type="Pfam" id="PF00501"/>
    </source>
</evidence>
<dbReference type="GO" id="GO:0031956">
    <property type="term" value="F:medium-chain fatty acid-CoA ligase activity"/>
    <property type="evidence" value="ECO:0007669"/>
    <property type="project" value="TreeGrafter"/>
</dbReference>
<organism evidence="5 6">
    <name type="scientific">Winslowiella iniecta</name>
    <dbReference type="NCBI Taxonomy" id="1560201"/>
    <lineage>
        <taxon>Bacteria</taxon>
        <taxon>Pseudomonadati</taxon>
        <taxon>Pseudomonadota</taxon>
        <taxon>Gammaproteobacteria</taxon>
        <taxon>Enterobacterales</taxon>
        <taxon>Erwiniaceae</taxon>
        <taxon>Winslowiella</taxon>
    </lineage>
</organism>
<evidence type="ECO:0000256" key="1">
    <source>
        <dbReference type="ARBA" id="ARBA00006432"/>
    </source>
</evidence>
<dbReference type="Gene3D" id="3.40.50.12780">
    <property type="entry name" value="N-terminal domain of ligase-like"/>
    <property type="match status" value="1"/>
</dbReference>
<dbReference type="Pfam" id="PF00501">
    <property type="entry name" value="AMP-binding"/>
    <property type="match status" value="1"/>
</dbReference>
<name>A0A0L7TGQ9_9GAMM</name>
<gene>
    <name evidence="4" type="ORF">NG42_04485</name>
    <name evidence="5" type="ORF">NG43_05020</name>
</gene>
<dbReference type="Proteomes" id="UP000036851">
    <property type="component" value="Unassembled WGS sequence"/>
</dbReference>
<reference evidence="6 7" key="1">
    <citation type="journal article" date="2015" name="Int. J. Syst. Evol. Microbiol.">
        <title>Erwinia iniecta sp. nov., isolated from Russian wheat aphids (Diuraphis noxia).</title>
        <authorList>
            <person name="Campillo T."/>
            <person name="Luna E."/>
            <person name="Portier P."/>
            <person name="Fischer-Le Saux M."/>
            <person name="Lapitan N."/>
            <person name="Tisserat N.A."/>
            <person name="Leach J.E."/>
        </authorList>
    </citation>
    <scope>NUCLEOTIDE SEQUENCE [LARGE SCALE GENOMIC DNA]</scope>
    <source>
        <strain evidence="4 7">B120</strain>
        <strain evidence="5 6">B149</strain>
    </source>
</reference>
<comment type="similarity">
    <text evidence="1">Belongs to the ATP-dependent AMP-binding enzyme family.</text>
</comment>
<dbReference type="InterPro" id="IPR042099">
    <property type="entry name" value="ANL_N_sf"/>
</dbReference>
<dbReference type="OrthoDB" id="4167046at2"/>
<evidence type="ECO:0000313" key="6">
    <source>
        <dbReference type="Proteomes" id="UP000036851"/>
    </source>
</evidence>
<dbReference type="PANTHER" id="PTHR43201:SF5">
    <property type="entry name" value="MEDIUM-CHAIN ACYL-COA LIGASE ACSF2, MITOCHONDRIAL"/>
    <property type="match status" value="1"/>
</dbReference>
<protein>
    <submittedName>
        <fullName evidence="5">AMP-binding protein</fullName>
    </submittedName>
</protein>
<evidence type="ECO:0000313" key="5">
    <source>
        <dbReference type="EMBL" id="KOC94539.1"/>
    </source>
</evidence>
<sequence>MITLDKLKEIASYHSSNTCLIDKGIRYTWQQILSRATSHVAFLKKMYNNEQLRSACYLSKNNADVICWLAAFTTLGIPVNGLDYSLPVETLTTLIKNISPDMLLVSYNLYSAEELNLLQVTVSTMLAIDTLTAPIVQRMGESHTPDTDMLLKDYIFPPFRGVSLTSGTSTLPKIALRYQSFDARRFSWFRERYGFGNDDGFLLIIPLYHAAGNSWARMFMSLGSPIYLVDQDDNDEIVTALIQNNITASVMTPNLVRKLTDLVDNGGHQFHLRWILVGGSFFSVKNKHAAMNVFGPVFYEYYGCTETGVNVLSEPEDMIRYPQSVGRAFDGNQVVILDNNFQSVEAGINGRVAIASYMLMDEYSDGLCPFHVIDGVRYFLMADRGHLDREGRLFLMSRNADTNILYDLYSIEEDIRDIACISDVAVISVIENGEIAIKCIFSTKNGDKAQGIIRKIERNFKKHHIKNIKTKRVDKIPYSPSGKVRFTEFVGM</sequence>
<dbReference type="RefSeq" id="WP_052898073.1">
    <property type="nucleotide sequence ID" value="NZ_JRXE01000005.1"/>
</dbReference>
<proteinExistence type="inferred from homology"/>
<comment type="caution">
    <text evidence="5">The sequence shown here is derived from an EMBL/GenBank/DDBJ whole genome shotgun (WGS) entry which is preliminary data.</text>
</comment>
<dbReference type="PATRIC" id="fig|1560201.3.peg.969"/>
<evidence type="ECO:0000256" key="2">
    <source>
        <dbReference type="ARBA" id="ARBA00022598"/>
    </source>
</evidence>
<feature type="domain" description="AMP-dependent synthetase/ligase" evidence="3">
    <location>
        <begin position="11"/>
        <end position="363"/>
    </location>
</feature>
<dbReference type="SUPFAM" id="SSF56801">
    <property type="entry name" value="Acetyl-CoA synthetase-like"/>
    <property type="match status" value="1"/>
</dbReference>
<keyword evidence="2" id="KW-0436">Ligase</keyword>
<keyword evidence="7" id="KW-1185">Reference proteome</keyword>